<dbReference type="EMBL" id="JBAHYK010001989">
    <property type="protein sequence ID" value="KAL0566170.1"/>
    <property type="molecule type" value="Genomic_DNA"/>
</dbReference>
<sequence>MGGSIKTYSPPLLPPVTAISSPPPVLTHVDLVEVTDEYPTCNQTLAFLASLFHGCCLTSVKLDWDTLNMVHAYAVKMGLPSIFPPTLTSVALVADPDSRIGTDDYQYHWKPIGINDVTRLYSLMKDIQANIKHLAICTRNQDLDYDVDTIPDFPSLTSFTGCISHIRDLTSACRHNLITELSLHECAFGSSNGLDFLGAMAGTFPCLTRFEFKYNGFLWATEVSEDEQNGPIAEC</sequence>
<evidence type="ECO:0000313" key="2">
    <source>
        <dbReference type="Proteomes" id="UP001465976"/>
    </source>
</evidence>
<proteinExistence type="predicted"/>
<gene>
    <name evidence="1" type="ORF">V5O48_015846</name>
</gene>
<accession>A0ABR3ETP3</accession>
<dbReference type="Proteomes" id="UP001465976">
    <property type="component" value="Unassembled WGS sequence"/>
</dbReference>
<comment type="caution">
    <text evidence="1">The sequence shown here is derived from an EMBL/GenBank/DDBJ whole genome shotgun (WGS) entry which is preliminary data.</text>
</comment>
<protein>
    <submittedName>
        <fullName evidence="1">Uncharacterized protein</fullName>
    </submittedName>
</protein>
<organism evidence="1 2">
    <name type="scientific">Marasmius crinis-equi</name>
    <dbReference type="NCBI Taxonomy" id="585013"/>
    <lineage>
        <taxon>Eukaryota</taxon>
        <taxon>Fungi</taxon>
        <taxon>Dikarya</taxon>
        <taxon>Basidiomycota</taxon>
        <taxon>Agaricomycotina</taxon>
        <taxon>Agaricomycetes</taxon>
        <taxon>Agaricomycetidae</taxon>
        <taxon>Agaricales</taxon>
        <taxon>Marasmiineae</taxon>
        <taxon>Marasmiaceae</taxon>
        <taxon>Marasmius</taxon>
    </lineage>
</organism>
<evidence type="ECO:0000313" key="1">
    <source>
        <dbReference type="EMBL" id="KAL0566170.1"/>
    </source>
</evidence>
<keyword evidence="2" id="KW-1185">Reference proteome</keyword>
<name>A0ABR3ETP3_9AGAR</name>
<reference evidence="1 2" key="1">
    <citation type="submission" date="2024-02" db="EMBL/GenBank/DDBJ databases">
        <title>A draft genome for the cacao thread blight pathogen Marasmius crinis-equi.</title>
        <authorList>
            <person name="Cohen S.P."/>
            <person name="Baruah I.K."/>
            <person name="Amoako-Attah I."/>
            <person name="Bukari Y."/>
            <person name="Meinhardt L.W."/>
            <person name="Bailey B.A."/>
        </authorList>
    </citation>
    <scope>NUCLEOTIDE SEQUENCE [LARGE SCALE GENOMIC DNA]</scope>
    <source>
        <strain evidence="1 2">GH-76</strain>
    </source>
</reference>